<dbReference type="SUPFAM" id="SSF52540">
    <property type="entry name" value="P-loop containing nucleoside triphosphate hydrolases"/>
    <property type="match status" value="1"/>
</dbReference>
<evidence type="ECO:0000313" key="2">
    <source>
        <dbReference type="EMBL" id="REJ58711.1"/>
    </source>
</evidence>
<feature type="compositionally biased region" description="Polar residues" evidence="1">
    <location>
        <begin position="31"/>
        <end position="53"/>
    </location>
</feature>
<reference evidence="2 3" key="1">
    <citation type="submission" date="2017-08" db="EMBL/GenBank/DDBJ databases">
        <title>Functional genomic and metabolic studies of the symbiotic interactions of six Microcystis-dominated communities.</title>
        <authorList>
            <person name="Li Q."/>
            <person name="Lin F."/>
        </authorList>
    </citation>
    <scope>NUCLEOTIDE SEQUENCE [LARGE SCALE GENOMIC DNA]</scope>
    <source>
        <strain evidence="2">DA14</strain>
    </source>
</reference>
<proteinExistence type="predicted"/>
<evidence type="ECO:0008006" key="4">
    <source>
        <dbReference type="Google" id="ProtNLM"/>
    </source>
</evidence>
<sequence>MNENNNVNIQGDHYGVAGNVNAKIVNINFNGRNSSEPQSSSGLNQMGLASSEGSDQRYIERPPLEKFCREQIDEAICLLRITAPTRMGKTMLVNRTLALAREGNYKTIKIDFKYPSSPKTKDNFLSHLCSELSDILNIHCSRNSINEDCLTFLLERMTNNLILALDSFEVLFLTEGDCVEIGSFLRFCHEQAKSNDNVGRNWRKLRIMIAYSTAKIPDFPVNQSPFNVGTIVDHNLGLKGFTSEQAKELLSIKYPQLIGQLSDTDLKSLVEFLNGHPELIQQSLLHLNYCPETMKSFLAKAPTEEGIFRDHLSLILTTLEKQSQSQSLIEDYKRVLTQGPIQLEDNRSSFVLRNLGIIKPLGNDYISSCDLYLKYFSNQFGLNRLFWFLFWFSCGNEVYTDSFFRKIALKVLLSKDLYDFISKAITQQGIT</sequence>
<dbReference type="Pfam" id="PF14516">
    <property type="entry name" value="AAA_35"/>
    <property type="match status" value="1"/>
</dbReference>
<dbReference type="Proteomes" id="UP000256301">
    <property type="component" value="Unassembled WGS sequence"/>
</dbReference>
<dbReference type="EMBL" id="QQWE01000002">
    <property type="protein sequence ID" value="REJ58711.1"/>
    <property type="molecule type" value="Genomic_DNA"/>
</dbReference>
<dbReference type="AlphaFoldDB" id="A0A3E0MG10"/>
<comment type="caution">
    <text evidence="2">The sequence shown here is derived from an EMBL/GenBank/DDBJ whole genome shotgun (WGS) entry which is preliminary data.</text>
</comment>
<evidence type="ECO:0000313" key="3">
    <source>
        <dbReference type="Proteomes" id="UP000256301"/>
    </source>
</evidence>
<feature type="region of interest" description="Disordered" evidence="1">
    <location>
        <begin position="31"/>
        <end position="55"/>
    </location>
</feature>
<dbReference type="InterPro" id="IPR027417">
    <property type="entry name" value="P-loop_NTPase"/>
</dbReference>
<organism evidence="2 3">
    <name type="scientific">Microcystis aeruginosa DA14</name>
    <dbReference type="NCBI Taxonomy" id="1987506"/>
    <lineage>
        <taxon>Bacteria</taxon>
        <taxon>Bacillati</taxon>
        <taxon>Cyanobacteriota</taxon>
        <taxon>Cyanophyceae</taxon>
        <taxon>Oscillatoriophycideae</taxon>
        <taxon>Chroococcales</taxon>
        <taxon>Microcystaceae</taxon>
        <taxon>Microcystis</taxon>
    </lineage>
</organism>
<name>A0A3E0MG10_MICAE</name>
<gene>
    <name evidence="2" type="ORF">DWQ56_06050</name>
</gene>
<protein>
    <recommendedName>
        <fullName evidence="4">Serine/threonine protein kinase</fullName>
    </recommendedName>
</protein>
<evidence type="ECO:0000256" key="1">
    <source>
        <dbReference type="SAM" id="MobiDB-lite"/>
    </source>
</evidence>
<accession>A0A3E0MG10</accession>